<dbReference type="AlphaFoldDB" id="A0A1W1EL34"/>
<dbReference type="EMBL" id="FRYL01000043">
    <property type="protein sequence ID" value="SHO81573.1"/>
    <property type="molecule type" value="Genomic_DNA"/>
</dbReference>
<name>A0A1W1EL34_9ZZZZ</name>
<protein>
    <recommendedName>
        <fullName evidence="2">Outer membrane protein beta-barrel domain-containing protein</fullName>
    </recommendedName>
</protein>
<accession>A0A1W1EL34</accession>
<reference evidence="1" key="1">
    <citation type="submission" date="2016-10" db="EMBL/GenBank/DDBJ databases">
        <authorList>
            <person name="de Groot N.N."/>
        </authorList>
    </citation>
    <scope>NUCLEOTIDE SEQUENCE</scope>
</reference>
<organism evidence="1">
    <name type="scientific">hydrothermal vent metagenome</name>
    <dbReference type="NCBI Taxonomy" id="652676"/>
    <lineage>
        <taxon>unclassified sequences</taxon>
        <taxon>metagenomes</taxon>
        <taxon>ecological metagenomes</taxon>
    </lineage>
</organism>
<dbReference type="SUPFAM" id="SSF56925">
    <property type="entry name" value="OMPA-like"/>
    <property type="match status" value="1"/>
</dbReference>
<dbReference type="InterPro" id="IPR011250">
    <property type="entry name" value="OMP/PagP_B-barrel"/>
</dbReference>
<sequence length="159" mass="18003">MKRLIVIFLIILNGLSAGDDTKYPFLGIVGYNSNLVGENFNVIAIRYGQQNRDWRTTFTLESKQGDYQLFTMGIDRTILHSLVTTKLRIYAGVRLGAITQDDNVAGDTNIGYSYGGAMGLMYYINDRLDFDIGYRYLKVTDLRGIDDIKGVSIALHYFF</sequence>
<gene>
    <name evidence="1" type="ORF">MNB_SV-15-1310</name>
</gene>
<dbReference type="Gene3D" id="2.40.160.20">
    <property type="match status" value="1"/>
</dbReference>
<proteinExistence type="predicted"/>
<evidence type="ECO:0008006" key="2">
    <source>
        <dbReference type="Google" id="ProtNLM"/>
    </source>
</evidence>
<evidence type="ECO:0000313" key="1">
    <source>
        <dbReference type="EMBL" id="SHO81573.1"/>
    </source>
</evidence>